<comment type="function">
    <text evidence="11">Catalytic subunit of the dimeric E1 enzyme, which activates NEDD8.</text>
</comment>
<feature type="active site" description="Glycyl thioester intermediate" evidence="10">
    <location>
        <position position="209"/>
    </location>
</feature>
<evidence type="ECO:0000256" key="2">
    <source>
        <dbReference type="ARBA" id="ARBA00006310"/>
    </source>
</evidence>
<dbReference type="Proteomes" id="UP000829291">
    <property type="component" value="Chromosome 1"/>
</dbReference>
<dbReference type="InterPro" id="IPR014929">
    <property type="entry name" value="E2-binding"/>
</dbReference>
<evidence type="ECO:0000256" key="5">
    <source>
        <dbReference type="ARBA" id="ARBA00022741"/>
    </source>
</evidence>
<comment type="catalytic activity">
    <reaction evidence="9 11">
        <text>ATP + [NEDD8 protein] + [E1 NEDD8-activating enzyme]-L-cysteine = AMP + diphosphate + [E1 NEDD8-activating enzyme]-S-[NEDD8 protein]-yl-L-cysteine.</text>
        <dbReference type="EC" id="6.2.1.64"/>
    </reaction>
</comment>
<dbReference type="PROSITE" id="PS00865">
    <property type="entry name" value="UBIQUITIN_ACTIVAT_2"/>
    <property type="match status" value="1"/>
</dbReference>
<dbReference type="Pfam" id="PF08825">
    <property type="entry name" value="E2_bind"/>
    <property type="match status" value="1"/>
</dbReference>
<feature type="domain" description="E2 binding" evidence="12">
    <location>
        <begin position="344"/>
        <end position="433"/>
    </location>
</feature>
<keyword evidence="5 11" id="KW-0547">Nucleotide-binding</keyword>
<evidence type="ECO:0000256" key="4">
    <source>
        <dbReference type="ARBA" id="ARBA00022598"/>
    </source>
</evidence>
<dbReference type="PANTHER" id="PTHR10953">
    <property type="entry name" value="UBIQUITIN-ACTIVATING ENZYME E1"/>
    <property type="match status" value="1"/>
</dbReference>
<sequence>MGSDYAHRKWCHLRKVLERSGPFCRPDFEPSPNTLQFLSENCKLLVIGAGGLGCELLKDLALMGFGQIHLIDMDTIELSNLNRQFLFRQKDIGASKAEIAAKFINTRIPGCHVIPHFCKIQDKDEAFYRQFHIVISGLDSIVARRWINGMLISLLNYEDGELDQSSVIPMIDGGTEGFKGNARVILPGLTACIECTLDLYPPQVTYPLCTIANTPRLPEHCIEYVKVMQWPKENPFDCPIDGDDPQHINWIYEKSNERAVQFSIQGLTYRLVQGVVKNIIPAVASTNAVIAASCSTEVFKLATSCCSSLNNYMVLNDLDGIYTYTYEAEKKEDCLACSQIPREIQISNSTLKLKDLLAILCERVDLQMKNPGITANVNGKNKTLYMQTVASIEEKTRENLNRSLVELGLRNGSEIMVADSTTPNTVVMKLKFSTSTTDIDML</sequence>
<dbReference type="GO" id="GO:0005634">
    <property type="term" value="C:nucleus"/>
    <property type="evidence" value="ECO:0007669"/>
    <property type="project" value="TreeGrafter"/>
</dbReference>
<dbReference type="CTD" id="9039"/>
<dbReference type="Gene3D" id="3.10.290.20">
    <property type="entry name" value="Ubiquitin-like 2 activating enzyme e1b. Chain: B, domain 3"/>
    <property type="match status" value="1"/>
</dbReference>
<dbReference type="GeneID" id="107227647"/>
<evidence type="ECO:0000256" key="6">
    <source>
        <dbReference type="ARBA" id="ARBA00022786"/>
    </source>
</evidence>
<dbReference type="PANTHER" id="PTHR10953:SF6">
    <property type="entry name" value="NEDD8-ACTIVATING ENZYME E1 CATALYTIC SUBUNIT"/>
    <property type="match status" value="1"/>
</dbReference>
<evidence type="ECO:0000256" key="8">
    <source>
        <dbReference type="ARBA" id="ARBA00023624"/>
    </source>
</evidence>
<evidence type="ECO:0000313" key="13">
    <source>
        <dbReference type="Proteomes" id="UP000829291"/>
    </source>
</evidence>
<dbReference type="AlphaFoldDB" id="A0A6J0CD46"/>
<dbReference type="GO" id="GO:0019781">
    <property type="term" value="F:NEDD8 activating enzyme activity"/>
    <property type="evidence" value="ECO:0007669"/>
    <property type="project" value="UniProtKB-UniRule"/>
</dbReference>
<keyword evidence="4 11" id="KW-0436">Ligase</keyword>
<dbReference type="SMART" id="SM01181">
    <property type="entry name" value="E2_bind"/>
    <property type="match status" value="1"/>
</dbReference>
<accession>A0A6J0CD46</accession>
<dbReference type="RefSeq" id="XP_015524350.1">
    <property type="nucleotide sequence ID" value="XM_015668864.2"/>
</dbReference>
<evidence type="ECO:0000256" key="3">
    <source>
        <dbReference type="ARBA" id="ARBA00015203"/>
    </source>
</evidence>
<dbReference type="GO" id="GO:0005524">
    <property type="term" value="F:ATP binding"/>
    <property type="evidence" value="ECO:0007669"/>
    <property type="project" value="UniProtKB-UniRule"/>
</dbReference>
<keyword evidence="7 11" id="KW-0067">ATP-binding</keyword>
<keyword evidence="6 11" id="KW-0833">Ubl conjugation pathway</keyword>
<dbReference type="Gene3D" id="1.10.10.520">
    <property type="entry name" value="Ubiquitin activating enzymes (Uba3). Chain: B, domain 2"/>
    <property type="match status" value="1"/>
</dbReference>
<evidence type="ECO:0000256" key="7">
    <source>
        <dbReference type="ARBA" id="ARBA00022840"/>
    </source>
</evidence>
<evidence type="ECO:0000256" key="10">
    <source>
        <dbReference type="PROSITE-ProRule" id="PRU10132"/>
    </source>
</evidence>
<evidence type="ECO:0000259" key="12">
    <source>
        <dbReference type="SMART" id="SM01181"/>
    </source>
</evidence>
<dbReference type="GO" id="GO:0045116">
    <property type="term" value="P:protein neddylation"/>
    <property type="evidence" value="ECO:0007669"/>
    <property type="project" value="UniProtKB-UniRule"/>
</dbReference>
<dbReference type="InterPro" id="IPR035985">
    <property type="entry name" value="Ubiquitin-activating_enz"/>
</dbReference>
<dbReference type="InterPro" id="IPR045886">
    <property type="entry name" value="ThiF/MoeB/HesA"/>
</dbReference>
<dbReference type="InParanoid" id="A0A6J0CD46"/>
<comment type="pathway">
    <text evidence="1 11">Protein modification; protein neddylation.</text>
</comment>
<organism evidence="14">
    <name type="scientific">Neodiprion lecontei</name>
    <name type="common">Redheaded pine sawfly</name>
    <dbReference type="NCBI Taxonomy" id="441921"/>
    <lineage>
        <taxon>Eukaryota</taxon>
        <taxon>Metazoa</taxon>
        <taxon>Ecdysozoa</taxon>
        <taxon>Arthropoda</taxon>
        <taxon>Hexapoda</taxon>
        <taxon>Insecta</taxon>
        <taxon>Pterygota</taxon>
        <taxon>Neoptera</taxon>
        <taxon>Endopterygota</taxon>
        <taxon>Hymenoptera</taxon>
        <taxon>Tenthredinoidea</taxon>
        <taxon>Diprionidae</taxon>
        <taxon>Diprioninae</taxon>
        <taxon>Neodiprion</taxon>
    </lineage>
</organism>
<dbReference type="FunCoup" id="A0A6J0CD46">
    <property type="interactions" value="2665"/>
</dbReference>
<evidence type="ECO:0000256" key="1">
    <source>
        <dbReference type="ARBA" id="ARBA00005032"/>
    </source>
</evidence>
<dbReference type="FunFam" id="3.50.50.80:FF:000002">
    <property type="entry name" value="SUMO-activating enzyme subunit 2"/>
    <property type="match status" value="1"/>
</dbReference>
<gene>
    <name evidence="14" type="primary">LOC107227647</name>
</gene>
<evidence type="ECO:0000256" key="11">
    <source>
        <dbReference type="RuleBase" id="RU368009"/>
    </source>
</evidence>
<dbReference type="SUPFAM" id="SSF69572">
    <property type="entry name" value="Activating enzymes of the ubiquitin-like proteins"/>
    <property type="match status" value="1"/>
</dbReference>
<dbReference type="InterPro" id="IPR030468">
    <property type="entry name" value="Uba3_N"/>
</dbReference>
<dbReference type="CDD" id="cd01488">
    <property type="entry name" value="Uba3_RUB"/>
    <property type="match status" value="1"/>
</dbReference>
<dbReference type="FunFam" id="1.10.10.520:FF:000001">
    <property type="entry name" value="NEDD8-activating enzyme E1 catalytic subunit"/>
    <property type="match status" value="1"/>
</dbReference>
<proteinExistence type="inferred from homology"/>
<dbReference type="InterPro" id="IPR000594">
    <property type="entry name" value="ThiF_NAD_FAD-bd"/>
</dbReference>
<comment type="similarity">
    <text evidence="2 11">Belongs to the ubiquitin-activating E1 family. UBA3 subfamily.</text>
</comment>
<evidence type="ECO:0000256" key="9">
    <source>
        <dbReference type="ARBA" id="ARBA00024626"/>
    </source>
</evidence>
<reference evidence="14" key="1">
    <citation type="submission" date="2025-08" db="UniProtKB">
        <authorList>
            <consortium name="RefSeq"/>
        </authorList>
    </citation>
    <scope>IDENTIFICATION</scope>
    <source>
        <tissue evidence="14">Thorax and Abdomen</tissue>
    </source>
</reference>
<dbReference type="GO" id="GO:0032991">
    <property type="term" value="C:protein-containing complex"/>
    <property type="evidence" value="ECO:0007669"/>
    <property type="project" value="UniProtKB-ARBA"/>
</dbReference>
<dbReference type="FunFam" id="3.10.290.20:FF:000001">
    <property type="entry name" value="NEDD8-activating enzyme E1 catalytic subunit, variant"/>
    <property type="match status" value="1"/>
</dbReference>
<dbReference type="InterPro" id="IPR023318">
    <property type="entry name" value="Ub_act_enz_dom_a_sf"/>
</dbReference>
<keyword evidence="13" id="KW-1185">Reference proteome</keyword>
<dbReference type="EC" id="6.2.1.64" evidence="8 11"/>
<dbReference type="Pfam" id="PF00899">
    <property type="entry name" value="ThiF"/>
    <property type="match status" value="1"/>
</dbReference>
<dbReference type="GO" id="GO:0005737">
    <property type="term" value="C:cytoplasm"/>
    <property type="evidence" value="ECO:0007669"/>
    <property type="project" value="TreeGrafter"/>
</dbReference>
<dbReference type="OrthoDB" id="5977743at2759"/>
<name>A0A6J0CD46_NEOLC</name>
<dbReference type="Gene3D" id="3.40.50.720">
    <property type="entry name" value="NAD(P)-binding Rossmann-like Domain"/>
    <property type="match status" value="1"/>
</dbReference>
<dbReference type="InterPro" id="IPR033127">
    <property type="entry name" value="UBQ-activ_enz_E1_Cys_AS"/>
</dbReference>
<protein>
    <recommendedName>
        <fullName evidence="3 11">NEDD8-activating enzyme E1 catalytic subunit</fullName>
        <ecNumber evidence="8 11">6.2.1.64</ecNumber>
    </recommendedName>
</protein>
<dbReference type="UniPathway" id="UPA00885"/>
<dbReference type="KEGG" id="nlo:107227647"/>
<evidence type="ECO:0000313" key="14">
    <source>
        <dbReference type="RefSeq" id="XP_015524350.1"/>
    </source>
</evidence>